<dbReference type="AlphaFoldDB" id="A0A6C0BB72"/>
<dbReference type="PANTHER" id="PTHR46680:SF3">
    <property type="entry name" value="NF-KAPPA-B INHIBITOR CACTUS"/>
    <property type="match status" value="1"/>
</dbReference>
<dbReference type="Gene3D" id="1.25.40.20">
    <property type="entry name" value="Ankyrin repeat-containing domain"/>
    <property type="match status" value="1"/>
</dbReference>
<dbReference type="InterPro" id="IPR002110">
    <property type="entry name" value="Ankyrin_rpt"/>
</dbReference>
<dbReference type="PROSITE" id="PS50088">
    <property type="entry name" value="ANK_REPEAT"/>
    <property type="match status" value="3"/>
</dbReference>
<feature type="region of interest" description="Disordered" evidence="3">
    <location>
        <begin position="284"/>
        <end position="323"/>
    </location>
</feature>
<feature type="compositionally biased region" description="Basic residues" evidence="3">
    <location>
        <begin position="289"/>
        <end position="323"/>
    </location>
</feature>
<dbReference type="SUPFAM" id="SSF48403">
    <property type="entry name" value="Ankyrin repeat"/>
    <property type="match status" value="1"/>
</dbReference>
<dbReference type="PROSITE" id="PS50297">
    <property type="entry name" value="ANK_REP_REGION"/>
    <property type="match status" value="3"/>
</dbReference>
<dbReference type="EMBL" id="MN739102">
    <property type="protein sequence ID" value="QHS88748.1"/>
    <property type="molecule type" value="Genomic_DNA"/>
</dbReference>
<keyword evidence="2" id="KW-0040">ANK repeat</keyword>
<reference evidence="4" key="1">
    <citation type="journal article" date="2020" name="Nature">
        <title>Giant virus diversity and host interactions through global metagenomics.</title>
        <authorList>
            <person name="Schulz F."/>
            <person name="Roux S."/>
            <person name="Paez-Espino D."/>
            <person name="Jungbluth S."/>
            <person name="Walsh D.A."/>
            <person name="Denef V.J."/>
            <person name="McMahon K.D."/>
            <person name="Konstantinidis K.T."/>
            <person name="Eloe-Fadrosh E.A."/>
            <person name="Kyrpides N.C."/>
            <person name="Woyke T."/>
        </authorList>
    </citation>
    <scope>NUCLEOTIDE SEQUENCE</scope>
    <source>
        <strain evidence="4">GVMAG-M-3300010158-59</strain>
    </source>
</reference>
<keyword evidence="1" id="KW-0677">Repeat</keyword>
<sequence>MEDRPTKILRGVTPDDLIRELVDATDTPTIESILSLASELEMDIDINTRNEYADTVLTTNIQKGNVDIVEFLLSKGANVNQRVHRDKTTPLGYACECNNPAIVDILIKAGADVNKTDKNGYAPLHVACIIETGEDQSIIHMLVNAGAHINAVTKNKYTPLTLACKYSNPRCVLYLAKLPQILLFIPNTKHPIVALCMTISHVLQEGRNMSEFWLQKFFMLSNVLNGIPPIPITREVLEKAIEKIKKIESINNQRVEGMIPEVGMSTGLKDNFLAILEKRLENMAPAGGKRTRRKSSKRSKTRRKFSKRSKRRRNSSKRSKRRI</sequence>
<dbReference type="SMART" id="SM00248">
    <property type="entry name" value="ANK"/>
    <property type="match status" value="4"/>
</dbReference>
<dbReference type="InterPro" id="IPR051070">
    <property type="entry name" value="NF-kappa-B_inhibitor"/>
</dbReference>
<dbReference type="PANTHER" id="PTHR46680">
    <property type="entry name" value="NF-KAPPA-B INHIBITOR ALPHA"/>
    <property type="match status" value="1"/>
</dbReference>
<proteinExistence type="predicted"/>
<dbReference type="Pfam" id="PF12796">
    <property type="entry name" value="Ank_2"/>
    <property type="match status" value="1"/>
</dbReference>
<protein>
    <submittedName>
        <fullName evidence="4">Uncharacterized protein</fullName>
    </submittedName>
</protein>
<organism evidence="4">
    <name type="scientific">viral metagenome</name>
    <dbReference type="NCBI Taxonomy" id="1070528"/>
    <lineage>
        <taxon>unclassified sequences</taxon>
        <taxon>metagenomes</taxon>
        <taxon>organismal metagenomes</taxon>
    </lineage>
</organism>
<evidence type="ECO:0000256" key="1">
    <source>
        <dbReference type="ARBA" id="ARBA00022737"/>
    </source>
</evidence>
<evidence type="ECO:0000256" key="3">
    <source>
        <dbReference type="SAM" id="MobiDB-lite"/>
    </source>
</evidence>
<evidence type="ECO:0000256" key="2">
    <source>
        <dbReference type="ARBA" id="ARBA00023043"/>
    </source>
</evidence>
<dbReference type="Pfam" id="PF13637">
    <property type="entry name" value="Ank_4"/>
    <property type="match status" value="1"/>
</dbReference>
<accession>A0A6C0BB72</accession>
<dbReference type="InterPro" id="IPR036770">
    <property type="entry name" value="Ankyrin_rpt-contain_sf"/>
</dbReference>
<name>A0A6C0BB72_9ZZZZ</name>
<evidence type="ECO:0000313" key="4">
    <source>
        <dbReference type="EMBL" id="QHS88748.1"/>
    </source>
</evidence>